<name>A0A9P6IT14_9FUNG</name>
<sequence length="133" mass="15125">MANYRPTKVLSIQNMQPPPRGDVFKPFYDENIKVLESKAMVIRTENQIKQQIRHLTCDFEATLRFFRTIPCDTHLTEETMNTFTNFTMHARATSKDSALKDSALKDGAPKESADTDEEDGKETRHSSMTPLGA</sequence>
<evidence type="ECO:0000313" key="2">
    <source>
        <dbReference type="EMBL" id="KAF9946311.1"/>
    </source>
</evidence>
<feature type="region of interest" description="Disordered" evidence="1">
    <location>
        <begin position="94"/>
        <end position="133"/>
    </location>
</feature>
<protein>
    <submittedName>
        <fullName evidence="2">Uncharacterized protein</fullName>
    </submittedName>
</protein>
<keyword evidence="3" id="KW-1185">Reference proteome</keyword>
<proteinExistence type="predicted"/>
<organism evidence="2 3">
    <name type="scientific">Modicella reniformis</name>
    <dbReference type="NCBI Taxonomy" id="1440133"/>
    <lineage>
        <taxon>Eukaryota</taxon>
        <taxon>Fungi</taxon>
        <taxon>Fungi incertae sedis</taxon>
        <taxon>Mucoromycota</taxon>
        <taxon>Mortierellomycotina</taxon>
        <taxon>Mortierellomycetes</taxon>
        <taxon>Mortierellales</taxon>
        <taxon>Mortierellaceae</taxon>
        <taxon>Modicella</taxon>
    </lineage>
</organism>
<dbReference type="AlphaFoldDB" id="A0A9P6IT14"/>
<comment type="caution">
    <text evidence="2">The sequence shown here is derived from an EMBL/GenBank/DDBJ whole genome shotgun (WGS) entry which is preliminary data.</text>
</comment>
<dbReference type="Proteomes" id="UP000749646">
    <property type="component" value="Unassembled WGS sequence"/>
</dbReference>
<reference evidence="2" key="1">
    <citation type="journal article" date="2020" name="Fungal Divers.">
        <title>Resolving the Mortierellaceae phylogeny through synthesis of multi-gene phylogenetics and phylogenomics.</title>
        <authorList>
            <person name="Vandepol N."/>
            <person name="Liber J."/>
            <person name="Desiro A."/>
            <person name="Na H."/>
            <person name="Kennedy M."/>
            <person name="Barry K."/>
            <person name="Grigoriev I.V."/>
            <person name="Miller A.N."/>
            <person name="O'Donnell K."/>
            <person name="Stajich J.E."/>
            <person name="Bonito G."/>
        </authorList>
    </citation>
    <scope>NUCLEOTIDE SEQUENCE</scope>
    <source>
        <strain evidence="2">MES-2147</strain>
    </source>
</reference>
<dbReference type="EMBL" id="JAAAHW010007790">
    <property type="protein sequence ID" value="KAF9946311.1"/>
    <property type="molecule type" value="Genomic_DNA"/>
</dbReference>
<accession>A0A9P6IT14</accession>
<feature type="compositionally biased region" description="Basic and acidic residues" evidence="1">
    <location>
        <begin position="94"/>
        <end position="113"/>
    </location>
</feature>
<gene>
    <name evidence="2" type="ORF">BGZ65_009852</name>
</gene>
<evidence type="ECO:0000313" key="3">
    <source>
        <dbReference type="Proteomes" id="UP000749646"/>
    </source>
</evidence>
<evidence type="ECO:0000256" key="1">
    <source>
        <dbReference type="SAM" id="MobiDB-lite"/>
    </source>
</evidence>